<evidence type="ECO:0000313" key="1">
    <source>
        <dbReference type="EMBL" id="AAW60378.1"/>
    </source>
</evidence>
<protein>
    <recommendedName>
        <fullName evidence="3">Chorismate lyase</fullName>
    </recommendedName>
</protein>
<dbReference type="STRING" id="290633.GOX0600"/>
<gene>
    <name evidence="1" type="ordered locus">GOX0600</name>
</gene>
<dbReference type="AlphaFoldDB" id="Q5FTB8"/>
<reference evidence="1 2" key="1">
    <citation type="journal article" date="2005" name="Nat. Biotechnol.">
        <title>Complete genome sequence of the acetic acid bacterium Gluconobacter oxydans.</title>
        <authorList>
            <person name="Prust C."/>
            <person name="Hoffmeister M."/>
            <person name="Liesegang H."/>
            <person name="Wiezer A."/>
            <person name="Fricke W.F."/>
            <person name="Ehrenreich A."/>
            <person name="Gottschalk G."/>
            <person name="Deppenmeier U."/>
        </authorList>
    </citation>
    <scope>NUCLEOTIDE SEQUENCE [LARGE SCALE GENOMIC DNA]</scope>
    <source>
        <strain evidence="1 2">621H</strain>
    </source>
</reference>
<dbReference type="EMBL" id="CP000009">
    <property type="protein sequence ID" value="AAW60378.1"/>
    <property type="molecule type" value="Genomic_DNA"/>
</dbReference>
<evidence type="ECO:0000313" key="2">
    <source>
        <dbReference type="Proteomes" id="UP000006375"/>
    </source>
</evidence>
<dbReference type="InterPro" id="IPR028978">
    <property type="entry name" value="Chorismate_lyase_/UTRA_dom_sf"/>
</dbReference>
<sequence>MTMISAMTSKSRTTRMTATTTKVVSKVLCAVFLAVLMSGCSDPEGVFAPGSAAVRAFRARLDSQPSATAALQARCPTPIRVIRLSVDRPVTEEILTLLQVTETHQVMTRHVRLLCGKTVLSDAWNWYVPERLSPAMNTLLEQTDTPFGRVVQQTAFRRQRLETRFPGRASGIVLENRALLRRGVDDAPISLVVEDYLPAAVRP</sequence>
<dbReference type="Proteomes" id="UP000006375">
    <property type="component" value="Chromosome"/>
</dbReference>
<dbReference type="eggNOG" id="COG3161">
    <property type="taxonomic scope" value="Bacteria"/>
</dbReference>
<dbReference type="HOGENOM" id="CLU_105835_0_0_5"/>
<proteinExistence type="predicted"/>
<evidence type="ECO:0008006" key="3">
    <source>
        <dbReference type="Google" id="ProtNLM"/>
    </source>
</evidence>
<dbReference type="SUPFAM" id="SSF64288">
    <property type="entry name" value="Chorismate lyase-like"/>
    <property type="match status" value="1"/>
</dbReference>
<name>Q5FTB8_GLUOX</name>
<dbReference type="Gene3D" id="3.40.1410.10">
    <property type="entry name" value="Chorismate lyase-like"/>
    <property type="match status" value="1"/>
</dbReference>
<dbReference type="KEGG" id="gox:GOX0600"/>
<keyword evidence="2" id="KW-1185">Reference proteome</keyword>
<accession>Q5FTB8</accession>
<organism evidence="1 2">
    <name type="scientific">Gluconobacter oxydans (strain 621H)</name>
    <name type="common">Gluconobacter suboxydans</name>
    <dbReference type="NCBI Taxonomy" id="290633"/>
    <lineage>
        <taxon>Bacteria</taxon>
        <taxon>Pseudomonadati</taxon>
        <taxon>Pseudomonadota</taxon>
        <taxon>Alphaproteobacteria</taxon>
        <taxon>Acetobacterales</taxon>
        <taxon>Acetobacteraceae</taxon>
        <taxon>Gluconobacter</taxon>
    </lineage>
</organism>